<feature type="coiled-coil region" evidence="2">
    <location>
        <begin position="53"/>
        <end position="90"/>
    </location>
</feature>
<dbReference type="InterPro" id="IPR026847">
    <property type="entry name" value="VPS13"/>
</dbReference>
<dbReference type="PANTHER" id="PTHR16166">
    <property type="entry name" value="VACUOLAR PROTEIN SORTING-ASSOCIATED PROTEIN VPS13"/>
    <property type="match status" value="1"/>
</dbReference>
<dbReference type="PANTHER" id="PTHR16166:SF22">
    <property type="entry name" value="INTERMEMBRANE LIPID TRANSFER PROTEIN VPS13A"/>
    <property type="match status" value="1"/>
</dbReference>
<dbReference type="AlphaFoldDB" id="A0A8D1YVN4"/>
<organism evidence="4 5">
    <name type="scientific">Sus scrofa</name>
    <name type="common">Pig</name>
    <dbReference type="NCBI Taxonomy" id="9823"/>
    <lineage>
        <taxon>Eukaryota</taxon>
        <taxon>Metazoa</taxon>
        <taxon>Chordata</taxon>
        <taxon>Craniata</taxon>
        <taxon>Vertebrata</taxon>
        <taxon>Euteleostomi</taxon>
        <taxon>Mammalia</taxon>
        <taxon>Eutheria</taxon>
        <taxon>Laurasiatheria</taxon>
        <taxon>Artiodactyla</taxon>
        <taxon>Suina</taxon>
        <taxon>Suidae</taxon>
        <taxon>Sus</taxon>
    </lineage>
</organism>
<evidence type="ECO:0000256" key="2">
    <source>
        <dbReference type="SAM" id="Coils"/>
    </source>
</evidence>
<protein>
    <recommendedName>
        <fullName evidence="3">Chorein N-terminal domain-containing protein</fullName>
    </recommendedName>
</protein>
<dbReference type="Ensembl" id="ENSSSCT00065060369.1">
    <property type="protein sequence ID" value="ENSSSCP00065026154.1"/>
    <property type="gene ID" value="ENSSSCG00065044151.1"/>
</dbReference>
<reference evidence="4" key="1">
    <citation type="submission" date="2025-08" db="UniProtKB">
        <authorList>
            <consortium name="Ensembl"/>
        </authorList>
    </citation>
    <scope>IDENTIFICATION</scope>
</reference>
<evidence type="ECO:0000256" key="1">
    <source>
        <dbReference type="ARBA" id="ARBA00022448"/>
    </source>
</evidence>
<proteinExistence type="predicted"/>
<name>A0A8D1YVN4_PIG</name>
<dbReference type="Proteomes" id="UP000694725">
    <property type="component" value="Unplaced"/>
</dbReference>
<dbReference type="Pfam" id="PF12624">
    <property type="entry name" value="VPS13_N"/>
    <property type="match status" value="1"/>
</dbReference>
<accession>A0A8D1YVN4</accession>
<evidence type="ECO:0000313" key="4">
    <source>
        <dbReference type="Ensembl" id="ENSSSCP00065026154.1"/>
    </source>
</evidence>
<evidence type="ECO:0000313" key="5">
    <source>
        <dbReference type="Proteomes" id="UP000694725"/>
    </source>
</evidence>
<dbReference type="InterPro" id="IPR026854">
    <property type="entry name" value="VPS13_N"/>
</dbReference>
<sequence length="125" mass="14690">SQLDVPFKIKVGHIGNLNLKIPWKNLYTQPVEAVLEDIYLLIVPSSRIKYDPLKEAKQLLEAKRQELKRIEEAKQKVADQEKHRVEKQDTFTEKLITQIIKNLQVKISNIHIRYEDDIIISLSEF</sequence>
<evidence type="ECO:0000259" key="3">
    <source>
        <dbReference type="Pfam" id="PF12624"/>
    </source>
</evidence>
<keyword evidence="2" id="KW-0175">Coiled coil</keyword>
<keyword evidence="1" id="KW-0813">Transport</keyword>
<feature type="domain" description="Chorein N-terminal" evidence="3">
    <location>
        <begin position="1"/>
        <end position="118"/>
    </location>
</feature>